<protein>
    <submittedName>
        <fullName evidence="1">Uncharacterized protein</fullName>
    </submittedName>
</protein>
<keyword evidence="2" id="KW-1185">Reference proteome</keyword>
<gene>
    <name evidence="1" type="ORF">L6452_21090</name>
</gene>
<reference evidence="2" key="1">
    <citation type="journal article" date="2022" name="Mol. Ecol. Resour.">
        <title>The genomes of chicory, endive, great burdock and yacon provide insights into Asteraceae palaeo-polyploidization history and plant inulin production.</title>
        <authorList>
            <person name="Fan W."/>
            <person name="Wang S."/>
            <person name="Wang H."/>
            <person name="Wang A."/>
            <person name="Jiang F."/>
            <person name="Liu H."/>
            <person name="Zhao H."/>
            <person name="Xu D."/>
            <person name="Zhang Y."/>
        </authorList>
    </citation>
    <scope>NUCLEOTIDE SEQUENCE [LARGE SCALE GENOMIC DNA]</scope>
    <source>
        <strain evidence="2">cv. Niubang</strain>
    </source>
</reference>
<organism evidence="1 2">
    <name type="scientific">Arctium lappa</name>
    <name type="common">Greater burdock</name>
    <name type="synonym">Lappa major</name>
    <dbReference type="NCBI Taxonomy" id="4217"/>
    <lineage>
        <taxon>Eukaryota</taxon>
        <taxon>Viridiplantae</taxon>
        <taxon>Streptophyta</taxon>
        <taxon>Embryophyta</taxon>
        <taxon>Tracheophyta</taxon>
        <taxon>Spermatophyta</taxon>
        <taxon>Magnoliopsida</taxon>
        <taxon>eudicotyledons</taxon>
        <taxon>Gunneridae</taxon>
        <taxon>Pentapetalae</taxon>
        <taxon>asterids</taxon>
        <taxon>campanulids</taxon>
        <taxon>Asterales</taxon>
        <taxon>Asteraceae</taxon>
        <taxon>Carduoideae</taxon>
        <taxon>Cardueae</taxon>
        <taxon>Arctiinae</taxon>
        <taxon>Arctium</taxon>
    </lineage>
</organism>
<proteinExistence type="predicted"/>
<evidence type="ECO:0000313" key="2">
    <source>
        <dbReference type="Proteomes" id="UP001055879"/>
    </source>
</evidence>
<comment type="caution">
    <text evidence="1">The sequence shown here is derived from an EMBL/GenBank/DDBJ whole genome shotgun (WGS) entry which is preliminary data.</text>
</comment>
<dbReference type="EMBL" id="CM042052">
    <property type="protein sequence ID" value="KAI3720177.1"/>
    <property type="molecule type" value="Genomic_DNA"/>
</dbReference>
<name>A0ACB9BDP3_ARCLA</name>
<evidence type="ECO:0000313" key="1">
    <source>
        <dbReference type="EMBL" id="KAI3720177.1"/>
    </source>
</evidence>
<reference evidence="1 2" key="2">
    <citation type="journal article" date="2022" name="Mol. Ecol. Resour.">
        <title>The genomes of chicory, endive, great burdock and yacon provide insights into Asteraceae paleo-polyploidization history and plant inulin production.</title>
        <authorList>
            <person name="Fan W."/>
            <person name="Wang S."/>
            <person name="Wang H."/>
            <person name="Wang A."/>
            <person name="Jiang F."/>
            <person name="Liu H."/>
            <person name="Zhao H."/>
            <person name="Xu D."/>
            <person name="Zhang Y."/>
        </authorList>
    </citation>
    <scope>NUCLEOTIDE SEQUENCE [LARGE SCALE GENOMIC DNA]</scope>
    <source>
        <strain evidence="2">cv. Niubang</strain>
    </source>
</reference>
<dbReference type="Proteomes" id="UP001055879">
    <property type="component" value="Linkage Group LG06"/>
</dbReference>
<sequence length="353" mass="38171">MGDRTSNEMGNLSLQMKKRFSRDLLQRFRVNNNNNNNNNTSTRDPKGSDPGDEVELNLGLSLGGRFGVDKSNNSKLMRSSSIAAILPAVKDDDDVLGVNERKTGPGGSYSGLIRTSSLPVETEEEWRKRKELQSLRRLAAKRRRSEKQRNLTKVEREEYVAAMGRVGSSVGPSLGSGNWDFGDGEGLFGGGGGATSDGSGGGFAQPSLPGSVESQASSMSEFESRHFRGSSTEGETSVQSGQEGSKHDDSRSKAVNPAVRALRPKTENPPDNKGKEMRSNMVDMPCVFTQGDSPSGRRIEGILYKYGKGEEVKIMCVCHGSFLSPAEFVKHAGGTDVLHPLKHIVVNPNSSYL</sequence>
<accession>A0ACB9BDP3</accession>